<protein>
    <submittedName>
        <fullName evidence="2">Uncharacterized protein</fullName>
    </submittedName>
</protein>
<feature type="transmembrane region" description="Helical" evidence="1">
    <location>
        <begin position="12"/>
        <end position="33"/>
    </location>
</feature>
<keyword evidence="1" id="KW-0472">Membrane</keyword>
<evidence type="ECO:0000313" key="3">
    <source>
        <dbReference type="Proteomes" id="UP000230002"/>
    </source>
</evidence>
<feature type="transmembrane region" description="Helical" evidence="1">
    <location>
        <begin position="54"/>
        <end position="74"/>
    </location>
</feature>
<dbReference type="STRING" id="1077348.A0A2G8SFC0"/>
<keyword evidence="3" id="KW-1185">Reference proteome</keyword>
<feature type="transmembrane region" description="Helical" evidence="1">
    <location>
        <begin position="86"/>
        <end position="110"/>
    </location>
</feature>
<dbReference type="EMBL" id="AYKW01000011">
    <property type="protein sequence ID" value="PIL32278.1"/>
    <property type="molecule type" value="Genomic_DNA"/>
</dbReference>
<comment type="caution">
    <text evidence="2">The sequence shown here is derived from an EMBL/GenBank/DDBJ whole genome shotgun (WGS) entry which is preliminary data.</text>
</comment>
<feature type="transmembrane region" description="Helical" evidence="1">
    <location>
        <begin position="119"/>
        <end position="143"/>
    </location>
</feature>
<keyword evidence="1" id="KW-1133">Transmembrane helix</keyword>
<proteinExistence type="predicted"/>
<dbReference type="AlphaFoldDB" id="A0A2G8SFC0"/>
<reference evidence="2 3" key="1">
    <citation type="journal article" date="2015" name="Sci. Rep.">
        <title>Chromosome-level genome map provides insights into diverse defense mechanisms in the medicinal fungus Ganoderma sinense.</title>
        <authorList>
            <person name="Zhu Y."/>
            <person name="Xu J."/>
            <person name="Sun C."/>
            <person name="Zhou S."/>
            <person name="Xu H."/>
            <person name="Nelson D.R."/>
            <person name="Qian J."/>
            <person name="Song J."/>
            <person name="Luo H."/>
            <person name="Xiang L."/>
            <person name="Li Y."/>
            <person name="Xu Z."/>
            <person name="Ji A."/>
            <person name="Wang L."/>
            <person name="Lu S."/>
            <person name="Hayward A."/>
            <person name="Sun W."/>
            <person name="Li X."/>
            <person name="Schwartz D.C."/>
            <person name="Wang Y."/>
            <person name="Chen S."/>
        </authorList>
    </citation>
    <scope>NUCLEOTIDE SEQUENCE [LARGE SCALE GENOMIC DNA]</scope>
    <source>
        <strain evidence="2 3">ZZ0214-1</strain>
    </source>
</reference>
<evidence type="ECO:0000313" key="2">
    <source>
        <dbReference type="EMBL" id="PIL32278.1"/>
    </source>
</evidence>
<evidence type="ECO:0000256" key="1">
    <source>
        <dbReference type="SAM" id="Phobius"/>
    </source>
</evidence>
<sequence length="231" mass="24985">MEEPHHSKPATFVAFSAASLLFGVLSSQALVYFRHYPQDRLCLKIFGITRQVATILLLETAQLVLFAVMAWFIILGPGPSPQVFHLVSGAHFLIDGTIIGVVQGLSSYAFDVNSSNPDFLVAVDAITGVVDIVLALVFVVVLVPARTGSPRGNRVVKKLVISPDLYSFETDVDEEYAQVFLNVNAGVVNTLWAFVALGLLIAFPSSGIHALVYLTGTTSERFSSRSFPAEI</sequence>
<accession>A0A2G8SFC0</accession>
<feature type="transmembrane region" description="Helical" evidence="1">
    <location>
        <begin position="191"/>
        <end position="215"/>
    </location>
</feature>
<keyword evidence="1" id="KW-0812">Transmembrane</keyword>
<gene>
    <name evidence="2" type="ORF">GSI_05523</name>
</gene>
<name>A0A2G8SFC0_9APHY</name>
<organism evidence="2 3">
    <name type="scientific">Ganoderma sinense ZZ0214-1</name>
    <dbReference type="NCBI Taxonomy" id="1077348"/>
    <lineage>
        <taxon>Eukaryota</taxon>
        <taxon>Fungi</taxon>
        <taxon>Dikarya</taxon>
        <taxon>Basidiomycota</taxon>
        <taxon>Agaricomycotina</taxon>
        <taxon>Agaricomycetes</taxon>
        <taxon>Polyporales</taxon>
        <taxon>Polyporaceae</taxon>
        <taxon>Ganoderma</taxon>
    </lineage>
</organism>
<dbReference type="OrthoDB" id="2762851at2759"/>
<dbReference type="Proteomes" id="UP000230002">
    <property type="component" value="Unassembled WGS sequence"/>
</dbReference>